<keyword evidence="1" id="KW-0472">Membrane</keyword>
<sequence>MFKRVALLFNLMRGDARTLWFALRHPEAPAWLKVGVALLVLYVLWPGIPVIGLIDDMIVVPLAIRFLLKRLPAEIAAQAAARAGR</sequence>
<protein>
    <recommendedName>
        <fullName evidence="4">DUF1232 domain-containing protein</fullName>
    </recommendedName>
</protein>
<accession>A0A848H1V6</accession>
<keyword evidence="1" id="KW-1133">Transmembrane helix</keyword>
<dbReference type="Proteomes" id="UP000541185">
    <property type="component" value="Unassembled WGS sequence"/>
</dbReference>
<dbReference type="AlphaFoldDB" id="A0A848H1V6"/>
<proteinExistence type="predicted"/>
<comment type="caution">
    <text evidence="2">The sequence shown here is derived from an EMBL/GenBank/DDBJ whole genome shotgun (WGS) entry which is preliminary data.</text>
</comment>
<evidence type="ECO:0000256" key="1">
    <source>
        <dbReference type="SAM" id="Phobius"/>
    </source>
</evidence>
<dbReference type="RefSeq" id="WP_169418584.1">
    <property type="nucleotide sequence ID" value="NZ_JABBFX010000001.1"/>
</dbReference>
<keyword evidence="1" id="KW-0812">Transmembrane</keyword>
<dbReference type="EMBL" id="JABBFX010000001">
    <property type="protein sequence ID" value="NML44457.1"/>
    <property type="molecule type" value="Genomic_DNA"/>
</dbReference>
<evidence type="ECO:0000313" key="2">
    <source>
        <dbReference type="EMBL" id="NML44457.1"/>
    </source>
</evidence>
<feature type="transmembrane region" description="Helical" evidence="1">
    <location>
        <begin position="40"/>
        <end position="64"/>
    </location>
</feature>
<name>A0A848H1V6_9BURK</name>
<keyword evidence="3" id="KW-1185">Reference proteome</keyword>
<evidence type="ECO:0000313" key="3">
    <source>
        <dbReference type="Proteomes" id="UP000541185"/>
    </source>
</evidence>
<gene>
    <name evidence="2" type="ORF">HHL11_11895</name>
</gene>
<reference evidence="2 3" key="1">
    <citation type="submission" date="2020-04" db="EMBL/GenBank/DDBJ databases">
        <title>Ramlibacter sp. G-1-2-2 isolated from soil.</title>
        <authorList>
            <person name="Dahal R.H."/>
        </authorList>
    </citation>
    <scope>NUCLEOTIDE SEQUENCE [LARGE SCALE GENOMIC DNA]</scope>
    <source>
        <strain evidence="2 3">G-1-2-2</strain>
    </source>
</reference>
<evidence type="ECO:0008006" key="4">
    <source>
        <dbReference type="Google" id="ProtNLM"/>
    </source>
</evidence>
<organism evidence="2 3">
    <name type="scientific">Ramlibacter agri</name>
    <dbReference type="NCBI Taxonomy" id="2728837"/>
    <lineage>
        <taxon>Bacteria</taxon>
        <taxon>Pseudomonadati</taxon>
        <taxon>Pseudomonadota</taxon>
        <taxon>Betaproteobacteria</taxon>
        <taxon>Burkholderiales</taxon>
        <taxon>Comamonadaceae</taxon>
        <taxon>Ramlibacter</taxon>
    </lineage>
</organism>